<dbReference type="HOGENOM" id="CLU_136064_0_0_11"/>
<feature type="transmembrane region" description="Helical" evidence="1">
    <location>
        <begin position="54"/>
        <end position="77"/>
    </location>
</feature>
<evidence type="ECO:0000313" key="2">
    <source>
        <dbReference type="EMBL" id="ACU72542.1"/>
    </source>
</evidence>
<proteinExistence type="predicted"/>
<dbReference type="KEGG" id="cai:Caci_3639"/>
<evidence type="ECO:0000313" key="3">
    <source>
        <dbReference type="Proteomes" id="UP000000851"/>
    </source>
</evidence>
<keyword evidence="1" id="KW-0812">Transmembrane</keyword>
<feature type="transmembrane region" description="Helical" evidence="1">
    <location>
        <begin position="120"/>
        <end position="144"/>
    </location>
</feature>
<evidence type="ECO:0000256" key="1">
    <source>
        <dbReference type="SAM" id="Phobius"/>
    </source>
</evidence>
<dbReference type="EMBL" id="CP001700">
    <property type="protein sequence ID" value="ACU72542.1"/>
    <property type="molecule type" value="Genomic_DNA"/>
</dbReference>
<dbReference type="InParanoid" id="C7QBS3"/>
<feature type="transmembrane region" description="Helical" evidence="1">
    <location>
        <begin position="89"/>
        <end position="108"/>
    </location>
</feature>
<dbReference type="AlphaFoldDB" id="C7QBS3"/>
<dbReference type="eggNOG" id="ENOG5033D9B">
    <property type="taxonomic scope" value="Bacteria"/>
</dbReference>
<protein>
    <submittedName>
        <fullName evidence="2">Conserved hypothetical membrane spanning protein</fullName>
    </submittedName>
</protein>
<sequence length="166" mass="17456">MIRAGVTAGVVGGVPMAAWSMFMMHLSGRGWWTPLNLIAHTFWRSAPLDGTFSLLASVLGTAVHVVVAAVFGIAIAVVAGRRPNSRSMVIATGLLFASLVWSVMQFGVWRTLDRQAAADFTPWVMASGHFVFGIGAAAIASILVTDDGAGSGGRQDIESRVRARSA</sequence>
<keyword evidence="1" id="KW-0472">Membrane</keyword>
<keyword evidence="3" id="KW-1185">Reference proteome</keyword>
<keyword evidence="1" id="KW-1133">Transmembrane helix</keyword>
<organism evidence="2 3">
    <name type="scientific">Catenulispora acidiphila (strain DSM 44928 / JCM 14897 / NBRC 102108 / NRRL B-24433 / ID139908)</name>
    <dbReference type="NCBI Taxonomy" id="479433"/>
    <lineage>
        <taxon>Bacteria</taxon>
        <taxon>Bacillati</taxon>
        <taxon>Actinomycetota</taxon>
        <taxon>Actinomycetes</taxon>
        <taxon>Catenulisporales</taxon>
        <taxon>Catenulisporaceae</taxon>
        <taxon>Catenulispora</taxon>
    </lineage>
</organism>
<dbReference type="Proteomes" id="UP000000851">
    <property type="component" value="Chromosome"/>
</dbReference>
<reference evidence="2 3" key="1">
    <citation type="journal article" date="2009" name="Stand. Genomic Sci.">
        <title>Complete genome sequence of Catenulispora acidiphila type strain (ID 139908).</title>
        <authorList>
            <person name="Copeland A."/>
            <person name="Lapidus A."/>
            <person name="Glavina Del Rio T."/>
            <person name="Nolan M."/>
            <person name="Lucas S."/>
            <person name="Chen F."/>
            <person name="Tice H."/>
            <person name="Cheng J.F."/>
            <person name="Bruce D."/>
            <person name="Goodwin L."/>
            <person name="Pitluck S."/>
            <person name="Mikhailova N."/>
            <person name="Pati A."/>
            <person name="Ivanova N."/>
            <person name="Mavromatis K."/>
            <person name="Chen A."/>
            <person name="Palaniappan K."/>
            <person name="Chain P."/>
            <person name="Land M."/>
            <person name="Hauser L."/>
            <person name="Chang Y.J."/>
            <person name="Jeffries C.D."/>
            <person name="Chertkov O."/>
            <person name="Brettin T."/>
            <person name="Detter J.C."/>
            <person name="Han C."/>
            <person name="Ali Z."/>
            <person name="Tindall B.J."/>
            <person name="Goker M."/>
            <person name="Bristow J."/>
            <person name="Eisen J.A."/>
            <person name="Markowitz V."/>
            <person name="Hugenholtz P."/>
            <person name="Kyrpides N.C."/>
            <person name="Klenk H.P."/>
        </authorList>
    </citation>
    <scope>NUCLEOTIDE SEQUENCE [LARGE SCALE GENOMIC DNA]</scope>
    <source>
        <strain evidence="3">DSM 44928 / JCM 14897 / NBRC 102108 / NRRL B-24433 / ID139908</strain>
    </source>
</reference>
<name>C7QBS3_CATAD</name>
<accession>C7QBS3</accession>
<gene>
    <name evidence="2" type="ordered locus">Caci_3639</name>
</gene>